<dbReference type="SMART" id="SM01304">
    <property type="entry name" value="Ras_bdg_2"/>
    <property type="match status" value="1"/>
</dbReference>
<protein>
    <recommendedName>
        <fullName evidence="8">Protein kinase domain-containing protein</fullName>
    </recommendedName>
</protein>
<dbReference type="Gene3D" id="1.10.510.10">
    <property type="entry name" value="Transferase(Phosphotransferase) domain 1"/>
    <property type="match status" value="1"/>
</dbReference>
<dbReference type="InterPro" id="IPR000719">
    <property type="entry name" value="Prot_kinase_dom"/>
</dbReference>
<feature type="non-terminal residue" evidence="9">
    <location>
        <position position="1"/>
    </location>
</feature>
<dbReference type="AlphaFoldDB" id="A0A4Y9ZZA3"/>
<dbReference type="EMBL" id="SFCI01000507">
    <property type="protein sequence ID" value="TFY79407.1"/>
    <property type="molecule type" value="Genomic_DNA"/>
</dbReference>
<keyword evidence="10" id="KW-1185">Reference proteome</keyword>
<comment type="similarity">
    <text evidence="1">Belongs to the protein kinase superfamily. STE Ser/Thr protein kinase family. MAP kinase kinase kinase subfamily.</text>
</comment>
<keyword evidence="3 6" id="KW-0547">Nucleotide-binding</keyword>
<feature type="compositionally biased region" description="Low complexity" evidence="7">
    <location>
        <begin position="284"/>
        <end position="300"/>
    </location>
</feature>
<dbReference type="Proteomes" id="UP000298061">
    <property type="component" value="Unassembled WGS sequence"/>
</dbReference>
<feature type="compositionally biased region" description="Polar residues" evidence="7">
    <location>
        <begin position="18"/>
        <end position="33"/>
    </location>
</feature>
<dbReference type="OrthoDB" id="266718at2759"/>
<proteinExistence type="inferred from homology"/>
<evidence type="ECO:0000256" key="4">
    <source>
        <dbReference type="ARBA" id="ARBA00022777"/>
    </source>
</evidence>
<keyword evidence="4" id="KW-0418">Kinase</keyword>
<feature type="compositionally biased region" description="Polar residues" evidence="7">
    <location>
        <begin position="1"/>
        <end position="11"/>
    </location>
</feature>
<dbReference type="PANTHER" id="PTHR48016">
    <property type="entry name" value="MAP KINASE KINASE KINASE SSK2-RELATED-RELATED"/>
    <property type="match status" value="1"/>
</dbReference>
<dbReference type="PROSITE" id="PS00107">
    <property type="entry name" value="PROTEIN_KINASE_ATP"/>
    <property type="match status" value="1"/>
</dbReference>
<dbReference type="PROSITE" id="PS50011">
    <property type="entry name" value="PROTEIN_KINASE_DOM"/>
    <property type="match status" value="1"/>
</dbReference>
<keyword evidence="2" id="KW-0808">Transferase</keyword>
<feature type="region of interest" description="Disordered" evidence="7">
    <location>
        <begin position="50"/>
        <end position="78"/>
    </location>
</feature>
<evidence type="ECO:0000256" key="5">
    <source>
        <dbReference type="ARBA" id="ARBA00022840"/>
    </source>
</evidence>
<feature type="region of interest" description="Disordered" evidence="7">
    <location>
        <begin position="522"/>
        <end position="587"/>
    </location>
</feature>
<evidence type="ECO:0000256" key="7">
    <source>
        <dbReference type="SAM" id="MobiDB-lite"/>
    </source>
</evidence>
<feature type="compositionally biased region" description="Acidic residues" evidence="7">
    <location>
        <begin position="560"/>
        <end position="582"/>
    </location>
</feature>
<feature type="region of interest" description="Disordered" evidence="7">
    <location>
        <begin position="350"/>
        <end position="454"/>
    </location>
</feature>
<dbReference type="GO" id="GO:0005524">
    <property type="term" value="F:ATP binding"/>
    <property type="evidence" value="ECO:0007669"/>
    <property type="project" value="UniProtKB-UniRule"/>
</dbReference>
<evidence type="ECO:0000256" key="3">
    <source>
        <dbReference type="ARBA" id="ARBA00022741"/>
    </source>
</evidence>
<evidence type="ECO:0000256" key="2">
    <source>
        <dbReference type="ARBA" id="ARBA00022679"/>
    </source>
</evidence>
<organism evidence="9 10">
    <name type="scientific">Hericium alpestre</name>
    <dbReference type="NCBI Taxonomy" id="135208"/>
    <lineage>
        <taxon>Eukaryota</taxon>
        <taxon>Fungi</taxon>
        <taxon>Dikarya</taxon>
        <taxon>Basidiomycota</taxon>
        <taxon>Agaricomycotina</taxon>
        <taxon>Agaricomycetes</taxon>
        <taxon>Russulales</taxon>
        <taxon>Hericiaceae</taxon>
        <taxon>Hericium</taxon>
    </lineage>
</organism>
<dbReference type="GO" id="GO:0004709">
    <property type="term" value="F:MAP kinase kinase kinase activity"/>
    <property type="evidence" value="ECO:0007669"/>
    <property type="project" value="UniProtKB-ARBA"/>
</dbReference>
<name>A0A4Y9ZZA3_9AGAM</name>
<dbReference type="InterPro" id="IPR011009">
    <property type="entry name" value="Kinase-like_dom_sf"/>
</dbReference>
<feature type="region of interest" description="Disordered" evidence="7">
    <location>
        <begin position="1"/>
        <end position="33"/>
    </location>
</feature>
<accession>A0A4Y9ZZA3</accession>
<evidence type="ECO:0000256" key="1">
    <source>
        <dbReference type="ARBA" id="ARBA00006529"/>
    </source>
</evidence>
<keyword evidence="5 6" id="KW-0067">ATP-binding</keyword>
<dbReference type="Pfam" id="PF00069">
    <property type="entry name" value="Pkinase"/>
    <property type="match status" value="1"/>
</dbReference>
<evidence type="ECO:0000313" key="9">
    <source>
        <dbReference type="EMBL" id="TFY79407.1"/>
    </source>
</evidence>
<evidence type="ECO:0000259" key="8">
    <source>
        <dbReference type="PROSITE" id="PS50011"/>
    </source>
</evidence>
<comment type="caution">
    <text evidence="9">The sequence shown here is derived from an EMBL/GenBank/DDBJ whole genome shotgun (WGS) entry which is preliminary data.</text>
</comment>
<evidence type="ECO:0000313" key="10">
    <source>
        <dbReference type="Proteomes" id="UP000298061"/>
    </source>
</evidence>
<dbReference type="FunFam" id="3.30.200.20:FF:000387">
    <property type="entry name" value="Serine/threonine-protein kinase STE11"/>
    <property type="match status" value="1"/>
</dbReference>
<sequence length="875" mass="94498">MSGAQSTSSPVTKLGPRPSTTGHPYSQGGLQVNSTQAANILSPIAESFQAHTPIQSSPSPPTAYSVGRGPFNRPNTPSYNVAPSLVDLRRKLVKFQLADEGHSCTINVEDCAGGIEVLEKALKKFGKAGSRSSDADSVMNHVGTDDGGLSVDGWGVYLDWGHGSKPAAPMSEAELLAVCHAPPDDPAREHGLTLRRTGKAKRSKALAAIFGEAPPPPGQQSPTSPLFVGPNLPTGHEDADGNLLTPGHTRTFSEAQAAKNMKRASSISILSGLGVRDPEKALESPSSPTQPSAPQKSPSTGGFIKAPSKLRNFFGQRPPSELITNHLSEYFPFTEKKVLERTARHSMLRASGLSGLSKRDSTTSTISFAPPPPSRFSVSTMSSGRSKRYSTRSFTSSIHPPPNAEDKDASEAPQIAIVEETPRVSLSTDDGRSVDLDSETEGETEEEPDEKDTKAHLLPPVNISFESFSESMNDLTGGQLSRRPTSQLGNKRMSYITELRSKRDVSDTASLMTVDEITAEVESRQETMVGEEGSATDGWTKVDMDDDEIPAAPVDVKAESEEEEEEEEDEEEEEEDEADEEEGSGKAIASGGIKWIKGALIGAGSFGQVYLGMDAASGLLMAVKQVELPTGASFNNDRKQTMLTALEREIELLKDLEHEHIVQYLYSSADETHFNIFLEYVPGGSVTALLRNYGAFEEPLVRTFVRQILEGLDYVHERGIVHRDIKGANVLVDNKGGIKISDFGISKKLEDNLMPGNRLHRPSLQGSVFWMAPEVVKQTAYTKKADIWSVGCLVVEMFTGEHPWAQLNQMQAIFKIGSSAKPPIPSDISAEAQNFLELCFEANHEARPSAGDLLQHPWLKKPAGKASKAAASKDS</sequence>
<gene>
    <name evidence="9" type="ORF">EWM64_g4602</name>
</gene>
<feature type="compositionally biased region" description="Acidic residues" evidence="7">
    <location>
        <begin position="436"/>
        <end position="450"/>
    </location>
</feature>
<dbReference type="Pfam" id="PF14847">
    <property type="entry name" value="Ras_bdg_2"/>
    <property type="match status" value="1"/>
</dbReference>
<dbReference type="SUPFAM" id="SSF56112">
    <property type="entry name" value="Protein kinase-like (PK-like)"/>
    <property type="match status" value="1"/>
</dbReference>
<dbReference type="InterPro" id="IPR017441">
    <property type="entry name" value="Protein_kinase_ATP_BS"/>
</dbReference>
<dbReference type="InterPro" id="IPR029458">
    <property type="entry name" value="Ras-bd_By2"/>
</dbReference>
<dbReference type="Gene3D" id="3.10.20.90">
    <property type="entry name" value="Phosphatidylinositol 3-kinase Catalytic Subunit, Chain A, domain 1"/>
    <property type="match status" value="1"/>
</dbReference>
<dbReference type="InterPro" id="IPR050538">
    <property type="entry name" value="MAP_kinase_kinase_kinase"/>
</dbReference>
<feature type="region of interest" description="Disordered" evidence="7">
    <location>
        <begin position="853"/>
        <end position="875"/>
    </location>
</feature>
<dbReference type="STRING" id="135208.A0A4Y9ZZA3"/>
<dbReference type="PROSITE" id="PS00108">
    <property type="entry name" value="PROTEIN_KINASE_ST"/>
    <property type="match status" value="1"/>
</dbReference>
<dbReference type="InterPro" id="IPR008271">
    <property type="entry name" value="Ser/Thr_kinase_AS"/>
</dbReference>
<dbReference type="PANTHER" id="PTHR48016:SF56">
    <property type="entry name" value="MAPKK KINASE"/>
    <property type="match status" value="1"/>
</dbReference>
<feature type="domain" description="Protein kinase" evidence="8">
    <location>
        <begin position="595"/>
        <end position="859"/>
    </location>
</feature>
<feature type="compositionally biased region" description="Low complexity" evidence="7">
    <location>
        <begin position="864"/>
        <end position="875"/>
    </location>
</feature>
<feature type="region of interest" description="Disordered" evidence="7">
    <location>
        <begin position="278"/>
        <end position="306"/>
    </location>
</feature>
<dbReference type="SMART" id="SM00220">
    <property type="entry name" value="S_TKc"/>
    <property type="match status" value="1"/>
</dbReference>
<evidence type="ECO:0000256" key="6">
    <source>
        <dbReference type="PROSITE-ProRule" id="PRU10141"/>
    </source>
</evidence>
<dbReference type="FunFam" id="1.10.510.10:FF:000334">
    <property type="entry name" value="Serine/threonine-protein kinase STE11"/>
    <property type="match status" value="1"/>
</dbReference>
<reference evidence="9 10" key="1">
    <citation type="submission" date="2019-02" db="EMBL/GenBank/DDBJ databases">
        <title>Genome sequencing of the rare red list fungi Hericium alpestre (H. flagellum).</title>
        <authorList>
            <person name="Buettner E."/>
            <person name="Kellner H."/>
        </authorList>
    </citation>
    <scope>NUCLEOTIDE SEQUENCE [LARGE SCALE GENOMIC DNA]</scope>
    <source>
        <strain evidence="9 10">DSM 108284</strain>
    </source>
</reference>
<feature type="binding site" evidence="6">
    <location>
        <position position="624"/>
    </location>
    <ligand>
        <name>ATP</name>
        <dbReference type="ChEBI" id="CHEBI:30616"/>
    </ligand>
</feature>